<dbReference type="OrthoDB" id="20105at2759"/>
<dbReference type="PANTHER" id="PTHR40069">
    <property type="entry name" value="YWBE PROTEIN"/>
    <property type="match status" value="1"/>
</dbReference>
<feature type="non-terminal residue" evidence="1">
    <location>
        <position position="59"/>
    </location>
</feature>
<name>C1MJV5_MICPC</name>
<organism evidence="2">
    <name type="scientific">Micromonas pusilla (strain CCMP1545)</name>
    <name type="common">Picoplanktonic green alga</name>
    <dbReference type="NCBI Taxonomy" id="564608"/>
    <lineage>
        <taxon>Eukaryota</taxon>
        <taxon>Viridiplantae</taxon>
        <taxon>Chlorophyta</taxon>
        <taxon>Mamiellophyceae</taxon>
        <taxon>Mamiellales</taxon>
        <taxon>Mamiellaceae</taxon>
        <taxon>Micromonas</taxon>
    </lineage>
</organism>
<proteinExistence type="predicted"/>
<reference evidence="1 2" key="1">
    <citation type="journal article" date="2009" name="Science">
        <title>Green evolution and dynamic adaptations revealed by genomes of the marine picoeukaryotes Micromonas.</title>
        <authorList>
            <person name="Worden A.Z."/>
            <person name="Lee J.H."/>
            <person name="Mock T."/>
            <person name="Rouze P."/>
            <person name="Simmons M.P."/>
            <person name="Aerts A.L."/>
            <person name="Allen A.E."/>
            <person name="Cuvelier M.L."/>
            <person name="Derelle E."/>
            <person name="Everett M.V."/>
            <person name="Foulon E."/>
            <person name="Grimwood J."/>
            <person name="Gundlach H."/>
            <person name="Henrissat B."/>
            <person name="Napoli C."/>
            <person name="McDonald S.M."/>
            <person name="Parker M.S."/>
            <person name="Rombauts S."/>
            <person name="Salamov A."/>
            <person name="Von Dassow P."/>
            <person name="Badger J.H."/>
            <person name="Coutinho P.M."/>
            <person name="Demir E."/>
            <person name="Dubchak I."/>
            <person name="Gentemann C."/>
            <person name="Eikrem W."/>
            <person name="Gready J.E."/>
            <person name="John U."/>
            <person name="Lanier W."/>
            <person name="Lindquist E.A."/>
            <person name="Lucas S."/>
            <person name="Mayer K.F."/>
            <person name="Moreau H."/>
            <person name="Not F."/>
            <person name="Otillar R."/>
            <person name="Panaud O."/>
            <person name="Pangilinan J."/>
            <person name="Paulsen I."/>
            <person name="Piegu B."/>
            <person name="Poliakov A."/>
            <person name="Robbens S."/>
            <person name="Schmutz J."/>
            <person name="Toulza E."/>
            <person name="Wyss T."/>
            <person name="Zelensky A."/>
            <person name="Zhou K."/>
            <person name="Armbrust E.V."/>
            <person name="Bhattacharya D."/>
            <person name="Goodenough U.W."/>
            <person name="Van de Peer Y."/>
            <person name="Grigoriev I.V."/>
        </authorList>
    </citation>
    <scope>NUCLEOTIDE SEQUENCE [LARGE SCALE GENOMIC DNA]</scope>
    <source>
        <strain evidence="1 2">CCMP1545</strain>
    </source>
</reference>
<gene>
    <name evidence="1" type="ORF">MICPUCDRAFT_12175</name>
</gene>
<dbReference type="OMA" id="KDQPTGK"/>
<evidence type="ECO:0000313" key="1">
    <source>
        <dbReference type="EMBL" id="EEH59262.1"/>
    </source>
</evidence>
<dbReference type="EMBL" id="GG663736">
    <property type="protein sequence ID" value="EEH59262.1"/>
    <property type="molecule type" value="Genomic_DNA"/>
</dbReference>
<dbReference type="GeneID" id="9681895"/>
<dbReference type="Pfam" id="PF09962">
    <property type="entry name" value="DUF2196"/>
    <property type="match status" value="1"/>
</dbReference>
<keyword evidence="2" id="KW-1185">Reference proteome</keyword>
<protein>
    <submittedName>
        <fullName evidence="1">Predicted protein</fullName>
    </submittedName>
</protein>
<dbReference type="InterPro" id="IPR019240">
    <property type="entry name" value="DUF2196"/>
</dbReference>
<accession>C1MJV5</accession>
<dbReference type="PANTHER" id="PTHR40069:SF1">
    <property type="entry name" value="YWBE PROTEIN"/>
    <property type="match status" value="1"/>
</dbReference>
<feature type="non-terminal residue" evidence="1">
    <location>
        <position position="1"/>
    </location>
</feature>
<evidence type="ECO:0000313" key="2">
    <source>
        <dbReference type="Proteomes" id="UP000001876"/>
    </source>
</evidence>
<dbReference type="Proteomes" id="UP000001876">
    <property type="component" value="Unassembled WGS sequence"/>
</dbReference>
<dbReference type="RefSeq" id="XP_003055886.1">
    <property type="nucleotide sequence ID" value="XM_003055840.1"/>
</dbReference>
<dbReference type="NCBIfam" id="TIGR03833">
    <property type="entry name" value="YwbE family protein"/>
    <property type="match status" value="1"/>
</dbReference>
<dbReference type="AlphaFoldDB" id="C1MJV5"/>
<sequence length="59" mass="6394">TTRARLHVGQTVEIILKADQATGATTRGTIREFLTNSATHPRGIKVRLRDGGIGRVARV</sequence>
<dbReference type="KEGG" id="mpp:MICPUCDRAFT_12175"/>